<dbReference type="PANTHER" id="PTHR11629:SF63">
    <property type="entry name" value="V-TYPE PROTON ATPASE SUBUNIT A"/>
    <property type="match status" value="1"/>
</dbReference>
<evidence type="ECO:0000256" key="4">
    <source>
        <dbReference type="ARBA" id="ARBA00022692"/>
    </source>
</evidence>
<organism evidence="10 11">
    <name type="scientific">Streptococcus henryi</name>
    <dbReference type="NCBI Taxonomy" id="439219"/>
    <lineage>
        <taxon>Bacteria</taxon>
        <taxon>Bacillati</taxon>
        <taxon>Bacillota</taxon>
        <taxon>Bacilli</taxon>
        <taxon>Lactobacillales</taxon>
        <taxon>Streptococcaceae</taxon>
        <taxon>Streptococcus</taxon>
    </lineage>
</organism>
<sequence length="659" mass="73881">MAISQMKKISIVFSKENLDPVLLALQESETVEVREIAQMTNWQEAFEEEKVDLPLIHQIDAKTQEVLAGEEALSYLSRRQQTLENTIEKLRHFIPKEGMIQALKKEDYVLSFEELEQFGQDNSAEDLIDQVTKKISRVYSLERKIGKNESEIASLTKWKNLEVTPKELRQFDFIRAVIGTIPKTEDDNLYRLFKANEAIEVQEIFNSEIEYGVLAFFDAKADINLHDYGFKAFDYDKDILPAQAISQMQAKNQDWSKEKDSLIEELKGSQQALQDLEVQTDYVLGLYNRQEVKKHLASTKHLVALEGWVQENEVALLRNEITSQFGDSVYVQELDVAEEDWDQVPIKLKNHPLVEPFELVTEMYSLPKYNEKDPTPFLAPFYFVFFGMMVADLGYGLLMFVGTLLALKSFNLNKGMARFMRFFNLLGIAVSLWGLVYGSFFGADLPFHLLSTTNDVMTILMLSVVFGFITVLFGMILGGLQNLRMKDYAEAYNSGFAWVGILGGIAMLAVGTLLPSLSFLVSLGAILAIINAIGILVVSVIQSKGLGGLGSGLFNLYNISSYAGDLVSFTRLMALGLSGASIGQAFNLIVGIFPTGARFTIGIVVFVVLHAINIFLSLLSGYVHGARLMFVEFFGKFYTGGGRAFAPLKSAEKYIKIKK</sequence>
<dbReference type="PANTHER" id="PTHR11629">
    <property type="entry name" value="VACUOLAR PROTON ATPASES"/>
    <property type="match status" value="1"/>
</dbReference>
<keyword evidence="11" id="KW-1185">Reference proteome</keyword>
<dbReference type="Proteomes" id="UP000182508">
    <property type="component" value="Unassembled WGS sequence"/>
</dbReference>
<comment type="similarity">
    <text evidence="2">Belongs to the V-ATPase 116 kDa subunit family.</text>
</comment>
<evidence type="ECO:0000256" key="8">
    <source>
        <dbReference type="SAM" id="Coils"/>
    </source>
</evidence>
<evidence type="ECO:0000256" key="3">
    <source>
        <dbReference type="ARBA" id="ARBA00022448"/>
    </source>
</evidence>
<keyword evidence="5 9" id="KW-1133">Transmembrane helix</keyword>
<dbReference type="GO" id="GO:0033179">
    <property type="term" value="C:proton-transporting V-type ATPase, V0 domain"/>
    <property type="evidence" value="ECO:0007669"/>
    <property type="project" value="InterPro"/>
</dbReference>
<keyword evidence="4 9" id="KW-0812">Transmembrane</keyword>
<evidence type="ECO:0000256" key="2">
    <source>
        <dbReference type="ARBA" id="ARBA00009904"/>
    </source>
</evidence>
<protein>
    <submittedName>
        <fullName evidence="10">V/A-type H+-transporting ATPase subunit I</fullName>
    </submittedName>
</protein>
<keyword evidence="7 9" id="KW-0472">Membrane</keyword>
<dbReference type="EMBL" id="FMXP01000006">
    <property type="protein sequence ID" value="SDB11164.1"/>
    <property type="molecule type" value="Genomic_DNA"/>
</dbReference>
<evidence type="ECO:0000256" key="6">
    <source>
        <dbReference type="ARBA" id="ARBA00023065"/>
    </source>
</evidence>
<dbReference type="GO" id="GO:0051117">
    <property type="term" value="F:ATPase binding"/>
    <property type="evidence" value="ECO:0007669"/>
    <property type="project" value="TreeGrafter"/>
</dbReference>
<feature type="transmembrane region" description="Helical" evidence="9">
    <location>
        <begin position="572"/>
        <end position="593"/>
    </location>
</feature>
<evidence type="ECO:0000256" key="5">
    <source>
        <dbReference type="ARBA" id="ARBA00022989"/>
    </source>
</evidence>
<dbReference type="GO" id="GO:0016471">
    <property type="term" value="C:vacuolar proton-transporting V-type ATPase complex"/>
    <property type="evidence" value="ECO:0007669"/>
    <property type="project" value="TreeGrafter"/>
</dbReference>
<dbReference type="eggNOG" id="COG1269">
    <property type="taxonomic scope" value="Bacteria"/>
</dbReference>
<feature type="transmembrane region" description="Helical" evidence="9">
    <location>
        <begin position="381"/>
        <end position="407"/>
    </location>
</feature>
<evidence type="ECO:0000256" key="1">
    <source>
        <dbReference type="ARBA" id="ARBA00004141"/>
    </source>
</evidence>
<gene>
    <name evidence="10" type="ORF">SAMN02910293_00588</name>
</gene>
<feature type="transmembrane region" description="Helical" evidence="9">
    <location>
        <begin position="599"/>
        <end position="619"/>
    </location>
</feature>
<feature type="transmembrane region" description="Helical" evidence="9">
    <location>
        <begin position="492"/>
        <end position="513"/>
    </location>
</feature>
<evidence type="ECO:0000256" key="9">
    <source>
        <dbReference type="SAM" id="Phobius"/>
    </source>
</evidence>
<keyword evidence="8" id="KW-0175">Coiled coil</keyword>
<name>A0A1G6ARX7_9STRE</name>
<dbReference type="Pfam" id="PF01496">
    <property type="entry name" value="V_ATPase_I"/>
    <property type="match status" value="1"/>
</dbReference>
<dbReference type="GO" id="GO:0007035">
    <property type="term" value="P:vacuolar acidification"/>
    <property type="evidence" value="ECO:0007669"/>
    <property type="project" value="TreeGrafter"/>
</dbReference>
<keyword evidence="6" id="KW-0406">Ion transport</keyword>
<dbReference type="NCBIfam" id="NF004427">
    <property type="entry name" value="PRK05771.1-1"/>
    <property type="match status" value="1"/>
</dbReference>
<proteinExistence type="inferred from homology"/>
<accession>A0A1G6ARX7</accession>
<dbReference type="RefSeq" id="WP_074485424.1">
    <property type="nucleotide sequence ID" value="NZ_FMXP01000006.1"/>
</dbReference>
<evidence type="ECO:0000313" key="11">
    <source>
        <dbReference type="Proteomes" id="UP000182508"/>
    </source>
</evidence>
<feature type="transmembrane region" description="Helical" evidence="9">
    <location>
        <begin position="419"/>
        <end position="436"/>
    </location>
</feature>
<comment type="subcellular location">
    <subcellularLocation>
        <location evidence="1">Membrane</location>
        <topology evidence="1">Multi-pass membrane protein</topology>
    </subcellularLocation>
</comment>
<keyword evidence="3" id="KW-0813">Transport</keyword>
<feature type="transmembrane region" description="Helical" evidence="9">
    <location>
        <begin position="456"/>
        <end position="480"/>
    </location>
</feature>
<dbReference type="AlphaFoldDB" id="A0A1G6ARX7"/>
<evidence type="ECO:0000313" key="10">
    <source>
        <dbReference type="EMBL" id="SDB11164.1"/>
    </source>
</evidence>
<evidence type="ECO:0000256" key="7">
    <source>
        <dbReference type="ARBA" id="ARBA00023136"/>
    </source>
</evidence>
<dbReference type="InterPro" id="IPR002490">
    <property type="entry name" value="V-ATPase_116kDa_su"/>
</dbReference>
<reference evidence="10 11" key="1">
    <citation type="submission" date="2016-10" db="EMBL/GenBank/DDBJ databases">
        <authorList>
            <person name="de Groot N.N."/>
        </authorList>
    </citation>
    <scope>NUCLEOTIDE SEQUENCE [LARGE SCALE GENOMIC DNA]</scope>
    <source>
        <strain evidence="10 11">A-4</strain>
    </source>
</reference>
<feature type="coiled-coil region" evidence="8">
    <location>
        <begin position="245"/>
        <end position="279"/>
    </location>
</feature>
<dbReference type="STRING" id="439219.SAMN02910293_00588"/>
<dbReference type="GO" id="GO:0046961">
    <property type="term" value="F:proton-transporting ATPase activity, rotational mechanism"/>
    <property type="evidence" value="ECO:0007669"/>
    <property type="project" value="InterPro"/>
</dbReference>
<feature type="transmembrane region" description="Helical" evidence="9">
    <location>
        <begin position="519"/>
        <end position="541"/>
    </location>
</feature>